<comment type="similarity">
    <text evidence="2">Belongs to the ferric reductase (FRE) family.</text>
</comment>
<feature type="domain" description="FAD-binding FR-type" evidence="14">
    <location>
        <begin position="326"/>
        <end position="464"/>
    </location>
</feature>
<dbReference type="Pfam" id="PF08030">
    <property type="entry name" value="NAD_binding_6"/>
    <property type="match status" value="1"/>
</dbReference>
<feature type="transmembrane region" description="Helical" evidence="13">
    <location>
        <begin position="243"/>
        <end position="261"/>
    </location>
</feature>
<keyword evidence="10" id="KW-0406">Ion transport</keyword>
<feature type="transmembrane region" description="Helical" evidence="13">
    <location>
        <begin position="268"/>
        <end position="289"/>
    </location>
</feature>
<dbReference type="EMBL" id="JAABOE010000032">
    <property type="protein sequence ID" value="KAF3181546.1"/>
    <property type="molecule type" value="Genomic_DNA"/>
</dbReference>
<dbReference type="InterPro" id="IPR013112">
    <property type="entry name" value="FAD-bd_8"/>
</dbReference>
<dbReference type="EMBL" id="WIWS01000078">
    <property type="protein sequence ID" value="KAF3210781.1"/>
    <property type="molecule type" value="Genomic_DNA"/>
</dbReference>
<dbReference type="AlphaFoldDB" id="A0A6G1M9A2"/>
<evidence type="ECO:0000313" key="18">
    <source>
        <dbReference type="EMBL" id="KAF3213559.1"/>
    </source>
</evidence>
<evidence type="ECO:0000313" key="16">
    <source>
        <dbReference type="EMBL" id="KAF3207688.1"/>
    </source>
</evidence>
<dbReference type="Pfam" id="PF08022">
    <property type="entry name" value="FAD_binding_8"/>
    <property type="match status" value="1"/>
</dbReference>
<evidence type="ECO:0000256" key="9">
    <source>
        <dbReference type="ARBA" id="ARBA00023002"/>
    </source>
</evidence>
<protein>
    <recommendedName>
        <fullName evidence="3">ferric-chelate reductase (NADPH)</fullName>
        <ecNumber evidence="3">1.16.1.9</ecNumber>
    </recommendedName>
</protein>
<dbReference type="Proteomes" id="UP000483672">
    <property type="component" value="Unassembled WGS sequence"/>
</dbReference>
<evidence type="ECO:0000256" key="11">
    <source>
        <dbReference type="ARBA" id="ARBA00023136"/>
    </source>
</evidence>
<dbReference type="Gene3D" id="3.40.50.80">
    <property type="entry name" value="Nucleotide-binding domain of ferredoxin-NADP reductase (FNR) module"/>
    <property type="match status" value="1"/>
</dbReference>
<dbReference type="InterPro" id="IPR039261">
    <property type="entry name" value="FNR_nucleotide-bd"/>
</dbReference>
<keyword evidence="6 13" id="KW-0812">Transmembrane</keyword>
<dbReference type="Proteomes" id="UP000472727">
    <property type="component" value="Unassembled WGS sequence"/>
</dbReference>
<dbReference type="EMBL" id="WIPF01000077">
    <property type="protein sequence ID" value="KAF3213559.1"/>
    <property type="molecule type" value="Genomic_DNA"/>
</dbReference>
<keyword evidence="9" id="KW-0560">Oxidoreductase</keyword>
<keyword evidence="7" id="KW-0249">Electron transport</keyword>
<dbReference type="Pfam" id="PF01794">
    <property type="entry name" value="Ferric_reduct"/>
    <property type="match status" value="1"/>
</dbReference>
<dbReference type="InterPro" id="IPR051410">
    <property type="entry name" value="Ferric/Cupric_Reductase"/>
</dbReference>
<dbReference type="PANTHER" id="PTHR32361">
    <property type="entry name" value="FERRIC/CUPRIC REDUCTASE TRANSMEMBRANE COMPONENT"/>
    <property type="match status" value="1"/>
</dbReference>
<evidence type="ECO:0000256" key="12">
    <source>
        <dbReference type="ARBA" id="ARBA00048483"/>
    </source>
</evidence>
<evidence type="ECO:0000256" key="3">
    <source>
        <dbReference type="ARBA" id="ARBA00012668"/>
    </source>
</evidence>
<proteinExistence type="inferred from homology"/>
<dbReference type="CDD" id="cd06186">
    <property type="entry name" value="NOX_Duox_like_FAD_NADP"/>
    <property type="match status" value="1"/>
</dbReference>
<feature type="transmembrane region" description="Helical" evidence="13">
    <location>
        <begin position="170"/>
        <end position="193"/>
    </location>
</feature>
<organism evidence="18 21">
    <name type="scientific">Orbilia oligospora</name>
    <name type="common">Nematode-trapping fungus</name>
    <name type="synonym">Arthrobotrys oligospora</name>
    <dbReference type="NCBI Taxonomy" id="2813651"/>
    <lineage>
        <taxon>Eukaryota</taxon>
        <taxon>Fungi</taxon>
        <taxon>Dikarya</taxon>
        <taxon>Ascomycota</taxon>
        <taxon>Pezizomycotina</taxon>
        <taxon>Orbiliomycetes</taxon>
        <taxon>Orbiliales</taxon>
        <taxon>Orbiliaceae</taxon>
        <taxon>Orbilia</taxon>
    </lineage>
</organism>
<evidence type="ECO:0000313" key="15">
    <source>
        <dbReference type="EMBL" id="KAF3181546.1"/>
    </source>
</evidence>
<feature type="transmembrane region" description="Helical" evidence="13">
    <location>
        <begin position="205"/>
        <end position="223"/>
    </location>
</feature>
<evidence type="ECO:0000256" key="7">
    <source>
        <dbReference type="ARBA" id="ARBA00022982"/>
    </source>
</evidence>
<evidence type="ECO:0000256" key="4">
    <source>
        <dbReference type="ARBA" id="ARBA00022448"/>
    </source>
</evidence>
<dbReference type="SFLD" id="SFLDS00052">
    <property type="entry name" value="Ferric_Reductase_Domain"/>
    <property type="match status" value="1"/>
</dbReference>
<keyword evidence="11 13" id="KW-0472">Membrane</keyword>
<feature type="transmembrane region" description="Helical" evidence="13">
    <location>
        <begin position="130"/>
        <end position="150"/>
    </location>
</feature>
<name>A0A6G1M9A2_ORBOL</name>
<evidence type="ECO:0000256" key="5">
    <source>
        <dbReference type="ARBA" id="ARBA00022475"/>
    </source>
</evidence>
<feature type="transmembrane region" description="Helical" evidence="13">
    <location>
        <begin position="44"/>
        <end position="63"/>
    </location>
</feature>
<comment type="catalytic activity">
    <reaction evidence="12">
        <text>2 a Fe(II)-siderophore + NADP(+) + H(+) = 2 a Fe(III)-siderophore + NADPH</text>
        <dbReference type="Rhea" id="RHEA:28795"/>
        <dbReference type="Rhea" id="RHEA-COMP:11342"/>
        <dbReference type="Rhea" id="RHEA-COMP:11344"/>
        <dbReference type="ChEBI" id="CHEBI:15378"/>
        <dbReference type="ChEBI" id="CHEBI:29033"/>
        <dbReference type="ChEBI" id="CHEBI:29034"/>
        <dbReference type="ChEBI" id="CHEBI:57783"/>
        <dbReference type="ChEBI" id="CHEBI:58349"/>
        <dbReference type="EC" id="1.16.1.9"/>
    </reaction>
</comment>
<dbReference type="GO" id="GO:0006879">
    <property type="term" value="P:intracellular iron ion homeostasis"/>
    <property type="evidence" value="ECO:0007669"/>
    <property type="project" value="TreeGrafter"/>
</dbReference>
<dbReference type="InterPro" id="IPR013130">
    <property type="entry name" value="Fe3_Rdtase_TM_dom"/>
</dbReference>
<comment type="subcellular location">
    <subcellularLocation>
        <location evidence="1">Cell membrane</location>
        <topology evidence="1">Multi-pass membrane protein</topology>
    </subcellularLocation>
</comment>
<keyword evidence="4" id="KW-0813">Transport</keyword>
<dbReference type="OrthoDB" id="4494341at2759"/>
<dbReference type="GO" id="GO:0006826">
    <property type="term" value="P:iron ion transport"/>
    <property type="evidence" value="ECO:0007669"/>
    <property type="project" value="TreeGrafter"/>
</dbReference>
<dbReference type="Proteomes" id="UP000614610">
    <property type="component" value="Unassembled WGS sequence"/>
</dbReference>
<dbReference type="SUPFAM" id="SSF63380">
    <property type="entry name" value="Riboflavin synthase domain-like"/>
    <property type="match status" value="1"/>
</dbReference>
<keyword evidence="5" id="KW-1003">Cell membrane</keyword>
<evidence type="ECO:0000313" key="19">
    <source>
        <dbReference type="Proteomes" id="UP000472727"/>
    </source>
</evidence>
<dbReference type="SUPFAM" id="SSF52343">
    <property type="entry name" value="Ferredoxin reductase-like, C-terminal NADP-linked domain"/>
    <property type="match status" value="1"/>
</dbReference>
<evidence type="ECO:0000256" key="13">
    <source>
        <dbReference type="SAM" id="Phobius"/>
    </source>
</evidence>
<dbReference type="InterPro" id="IPR013121">
    <property type="entry name" value="Fe_red_NAD-bd_6"/>
</dbReference>
<dbReference type="GO" id="GO:0015677">
    <property type="term" value="P:copper ion import"/>
    <property type="evidence" value="ECO:0007669"/>
    <property type="project" value="TreeGrafter"/>
</dbReference>
<evidence type="ECO:0000256" key="6">
    <source>
        <dbReference type="ARBA" id="ARBA00022692"/>
    </source>
</evidence>
<evidence type="ECO:0000259" key="14">
    <source>
        <dbReference type="PROSITE" id="PS51384"/>
    </source>
</evidence>
<evidence type="ECO:0000256" key="2">
    <source>
        <dbReference type="ARBA" id="ARBA00006278"/>
    </source>
</evidence>
<evidence type="ECO:0000256" key="8">
    <source>
        <dbReference type="ARBA" id="ARBA00022989"/>
    </source>
</evidence>
<keyword evidence="8 13" id="KW-1133">Transmembrane helix</keyword>
<evidence type="ECO:0000256" key="1">
    <source>
        <dbReference type="ARBA" id="ARBA00004651"/>
    </source>
</evidence>
<dbReference type="PROSITE" id="PS51384">
    <property type="entry name" value="FAD_FR"/>
    <property type="match status" value="1"/>
</dbReference>
<evidence type="ECO:0000313" key="20">
    <source>
        <dbReference type="Proteomes" id="UP000479691"/>
    </source>
</evidence>
<dbReference type="PANTHER" id="PTHR32361:SF12">
    <property type="entry name" value="PUTATIVE (AFU_ORTHOLOGUE AFUA_1G14340)-RELATED"/>
    <property type="match status" value="1"/>
</dbReference>
<accession>A0A6G1M9A2</accession>
<reference evidence="19 20" key="1">
    <citation type="submission" date="2019-06" db="EMBL/GenBank/DDBJ databases">
        <authorList>
            <person name="Palmer J.M."/>
        </authorList>
    </citation>
    <scope>NUCLEOTIDE SEQUENCE [LARGE SCALE GENOMIC DNA]</scope>
    <source>
        <strain evidence="17 19">TWF106</strain>
        <strain evidence="18 21">TWF191</strain>
        <strain evidence="16">TWF679</strain>
        <strain evidence="15 20">TWF788</strain>
    </source>
</reference>
<dbReference type="EMBL" id="WIWT01000051">
    <property type="protein sequence ID" value="KAF3207688.1"/>
    <property type="molecule type" value="Genomic_DNA"/>
</dbReference>
<gene>
    <name evidence="17" type="ORF">TWF106_010440</name>
    <name evidence="18" type="ORF">TWF191_010033</name>
    <name evidence="16" type="ORF">TWF679_008255</name>
    <name evidence="15" type="ORF">TWF788_006545</name>
</gene>
<comment type="caution">
    <text evidence="18">The sequence shown here is derived from an EMBL/GenBank/DDBJ whole genome shotgun (WGS) entry which is preliminary data.</text>
</comment>
<evidence type="ECO:0000313" key="17">
    <source>
        <dbReference type="EMBL" id="KAF3210781.1"/>
    </source>
</evidence>
<evidence type="ECO:0000256" key="10">
    <source>
        <dbReference type="ARBA" id="ARBA00023065"/>
    </source>
</evidence>
<sequence>MILPRASHTTWDAQDPNDTPDDINFYTWGLNGVNQWWNDEFSKGLFTTSCILVLFFFAVRISMDAMRHLRLLVLMSTDNSQRSQRYWSRPSPFSWKMKKYLWFAPIWKHRHNTEIQLSKAITIGTLPTRLHAVILGIYVVSNVIYCTLLLDYSKPKRELVAEFRGRTGVLAVVNMVPLFLLAGRNNILIPLLKISFDTYNIIHRCLGRLAALQSVAHTAAWLINKVDAQGFEGVKKSLVESDFILYGMIAVAAFALIFVITPSPVRHAFYETFLVLHIGLAILILYTVWMHLKIDNLPQLPYIILAIAFWSLDRFIRLVRVFYRNISTKSMTKVKVEALDGDACRVTFELARPWTFKPGQHVYIYFPTVSYWQSHPFSLAWSSNVSKQGGVIQNKLHEEGYASGDLPIDEKNATIGPTTTQMSLLVARREGMTKTLYEKANAAPNRTITLRGFVEGPYGGMHQLESYGTTLLFAGGIGITHQLGYVRQLIEKYQAGACATRKITLIWVVKTTDQVKWIEPYMREILSMDKRREVLKVLVYITRPKADITQVSPTGSVELRPGRPNFDQIMDTEVAESIGTVAATVCGPGPFQDSVRAAVRNQLHRVEMDFYEESFTW</sequence>
<dbReference type="SFLD" id="SFLDG01168">
    <property type="entry name" value="Ferric_reductase_subgroup_(FRE"/>
    <property type="match status" value="1"/>
</dbReference>
<evidence type="ECO:0000313" key="21">
    <source>
        <dbReference type="Proteomes" id="UP000483672"/>
    </source>
</evidence>
<dbReference type="InterPro" id="IPR017927">
    <property type="entry name" value="FAD-bd_FR_type"/>
</dbReference>
<dbReference type="Proteomes" id="UP000479691">
    <property type="component" value="Unassembled WGS sequence"/>
</dbReference>
<dbReference type="InterPro" id="IPR017938">
    <property type="entry name" value="Riboflavin_synthase-like_b-brl"/>
</dbReference>
<dbReference type="GO" id="GO:0052851">
    <property type="term" value="F:ferric-chelate reductase (NADPH) activity"/>
    <property type="evidence" value="ECO:0007669"/>
    <property type="project" value="UniProtKB-EC"/>
</dbReference>
<dbReference type="GO" id="GO:0005886">
    <property type="term" value="C:plasma membrane"/>
    <property type="evidence" value="ECO:0007669"/>
    <property type="project" value="UniProtKB-SubCell"/>
</dbReference>
<dbReference type="EC" id="1.16.1.9" evidence="3"/>